<organism evidence="2 3">
    <name type="scientific">Pyricularia grisea</name>
    <name type="common">Crabgrass-specific blast fungus</name>
    <name type="synonym">Magnaporthe grisea</name>
    <dbReference type="NCBI Taxonomy" id="148305"/>
    <lineage>
        <taxon>Eukaryota</taxon>
        <taxon>Fungi</taxon>
        <taxon>Dikarya</taxon>
        <taxon>Ascomycota</taxon>
        <taxon>Pezizomycotina</taxon>
        <taxon>Sordariomycetes</taxon>
        <taxon>Sordariomycetidae</taxon>
        <taxon>Magnaporthales</taxon>
        <taxon>Pyriculariaceae</taxon>
        <taxon>Pyricularia</taxon>
    </lineage>
</organism>
<evidence type="ECO:0000313" key="2">
    <source>
        <dbReference type="EMBL" id="KAI6292044.1"/>
    </source>
</evidence>
<accession>A0ABQ8N6E7</accession>
<dbReference type="Proteomes" id="UP001059893">
    <property type="component" value="Unassembled WGS sequence"/>
</dbReference>
<feature type="compositionally biased region" description="Polar residues" evidence="1">
    <location>
        <begin position="61"/>
        <end position="72"/>
    </location>
</feature>
<evidence type="ECO:0000256" key="1">
    <source>
        <dbReference type="SAM" id="MobiDB-lite"/>
    </source>
</evidence>
<comment type="caution">
    <text evidence="2">The sequence shown here is derived from an EMBL/GenBank/DDBJ whole genome shotgun (WGS) entry which is preliminary data.</text>
</comment>
<gene>
    <name evidence="2" type="ORF">MCOR33_010152</name>
</gene>
<evidence type="ECO:0000313" key="3">
    <source>
        <dbReference type="Proteomes" id="UP001059893"/>
    </source>
</evidence>
<protein>
    <submittedName>
        <fullName evidence="2">Uncharacterized protein</fullName>
    </submittedName>
</protein>
<name>A0ABQ8N6E7_PYRGI</name>
<sequence length="127" mass="13470">MPGDFSIQPVSRAVPCTELPPIMVRTEDYSDSGVNSVFAMCVLLDEDGNMVEDVDDPATGNPMQSFYSNSPSGLQCNTSVPTANSELSSSSGSGSRLLGSIYFTFTGLNVTCSVLFETISLHKDATL</sequence>
<keyword evidence="3" id="KW-1185">Reference proteome</keyword>
<dbReference type="EMBL" id="JABSND010000317">
    <property type="protein sequence ID" value="KAI6292044.1"/>
    <property type="molecule type" value="Genomic_DNA"/>
</dbReference>
<feature type="region of interest" description="Disordered" evidence="1">
    <location>
        <begin position="52"/>
        <end position="72"/>
    </location>
</feature>
<proteinExistence type="predicted"/>
<reference evidence="2" key="1">
    <citation type="submission" date="2021-01" db="EMBL/GenBank/DDBJ databases">
        <title>Deciphering the adaptive evolutionary patterns associated with biogeogrpahic diversity in the finger millet blast pathogen Magnaporthe oryzae in Eastern Africa.</title>
        <authorList>
            <person name="Onyema G."/>
            <person name="Shittu T.A."/>
            <person name="Dodsworth S."/>
            <person name="Devilliers S."/>
            <person name="Muthumeenakshi S."/>
            <person name="Sreenivasaprasad S."/>
        </authorList>
    </citation>
    <scope>NUCLEOTIDE SEQUENCE</scope>
    <source>
        <strain evidence="2">D15/s37</strain>
    </source>
</reference>